<dbReference type="SMART" id="SM00869">
    <property type="entry name" value="Autotransporter"/>
    <property type="match status" value="1"/>
</dbReference>
<dbReference type="Gene3D" id="2.40.128.130">
    <property type="entry name" value="Autotransporter beta-domain"/>
    <property type="match status" value="1"/>
</dbReference>
<proteinExistence type="predicted"/>
<comment type="caution">
    <text evidence="3">The sequence shown here is derived from an EMBL/GenBank/DDBJ whole genome shotgun (WGS) entry which is preliminary data.</text>
</comment>
<feature type="domain" description="Autotransporter" evidence="2">
    <location>
        <begin position="500"/>
        <end position="777"/>
    </location>
</feature>
<gene>
    <name evidence="3" type="ORF">GTZ99_09315</name>
</gene>
<feature type="signal peptide" evidence="1">
    <location>
        <begin position="1"/>
        <end position="41"/>
    </location>
</feature>
<dbReference type="RefSeq" id="WP_161718124.1">
    <property type="nucleotide sequence ID" value="NZ_JAAAPO010000003.1"/>
</dbReference>
<evidence type="ECO:0000313" key="3">
    <source>
        <dbReference type="EMBL" id="NBC36756.1"/>
    </source>
</evidence>
<dbReference type="PROSITE" id="PS51208">
    <property type="entry name" value="AUTOTRANSPORTER"/>
    <property type="match status" value="1"/>
</dbReference>
<protein>
    <submittedName>
        <fullName evidence="3">Autotransporter domain-containing protein</fullName>
    </submittedName>
</protein>
<sequence length="777" mass="79919">MARSINTTHLRQPSLTSPRLRRLAGVVLGSSALLAPATAWADCTASGATVTCSGTSAAYTYSGSTAVTATVNSGSTLTAPLIISASGSVLNNAGTITNTGTVYGVQMGDNASVTNNGTLTSSSSSTGAGGISVGANSTVINNGTLTAYSGTPAVSFGTSGTFINNSSAAAAITGNIVFGTNTGTDRAYFYNYSSSYGLTGSVTASGNVSLVNNGIWTGNFIQTAKALNSSDGSVAVNFTNGTAGTFTGVLTTGDQTNLTNNGTMYLYSGSAIGTLGLYNSTVTNNGALWVGIKGSPALLSISGNYVQSSTGTLNIAISPAGTATVAAGTNYSQLYTTGTAQIGGSLVLQVYSGFYKTGATYDVIKADGGITGSFSSVSGNSQLFVTFVDAGIVTTSGTQQVYRFIAQHNAYASTMAAQGATTNQVATASALDKLLVTASANASSDAATFLGYVDLLSADEAKNFLTSISPEGYLAYAQALRDQANLFARQIDLRLNDQNSNHPEDGWWLNFTGQGSFSSTASTVGGYRTRDQLFGVTGGYDFSGPHHSWGGALHLSWNKLHYAPATLSGTNRDFGVALYGQQLFGPLYVSGQVQYNMGKLTATKDIIIGSYSRSASASAGENLLKAKAEVGFNAKFKGWRASPFVAIDFQKGKINGFTETNAGAANLTVSSISADRTDLLVGASLTRAEGSFRPYIRAAYRTALGSAGATTVSAYMNGQTESAFTVTGLAASKNEFDVNAGVNWVFDDAGALFVGYQGTMRSSYQNHGLNFGIRLKF</sequence>
<evidence type="ECO:0000259" key="2">
    <source>
        <dbReference type="PROSITE" id="PS51208"/>
    </source>
</evidence>
<keyword evidence="1" id="KW-0732">Signal</keyword>
<feature type="chain" id="PRO_5047307623" evidence="1">
    <location>
        <begin position="42"/>
        <end position="777"/>
    </location>
</feature>
<dbReference type="EMBL" id="JAAAPO010000003">
    <property type="protein sequence ID" value="NBC36756.1"/>
    <property type="molecule type" value="Genomic_DNA"/>
</dbReference>
<dbReference type="SUPFAM" id="SSF103515">
    <property type="entry name" value="Autotransporter"/>
    <property type="match status" value="1"/>
</dbReference>
<name>A0ABW9XDY3_9SPHN</name>
<accession>A0ABW9XDY3</accession>
<evidence type="ECO:0000313" key="4">
    <source>
        <dbReference type="Proteomes" id="UP000753724"/>
    </source>
</evidence>
<keyword evidence="4" id="KW-1185">Reference proteome</keyword>
<dbReference type="Pfam" id="PF03797">
    <property type="entry name" value="Autotransporter"/>
    <property type="match status" value="1"/>
</dbReference>
<dbReference type="InterPro" id="IPR036709">
    <property type="entry name" value="Autotransporte_beta_dom_sf"/>
</dbReference>
<dbReference type="Proteomes" id="UP000753724">
    <property type="component" value="Unassembled WGS sequence"/>
</dbReference>
<evidence type="ECO:0000256" key="1">
    <source>
        <dbReference type="SAM" id="SignalP"/>
    </source>
</evidence>
<dbReference type="InterPro" id="IPR005546">
    <property type="entry name" value="Autotransporte_beta"/>
</dbReference>
<organism evidence="3 4">
    <name type="scientific">Novosphingobium ovatum</name>
    <dbReference type="NCBI Taxonomy" id="1908523"/>
    <lineage>
        <taxon>Bacteria</taxon>
        <taxon>Pseudomonadati</taxon>
        <taxon>Pseudomonadota</taxon>
        <taxon>Alphaproteobacteria</taxon>
        <taxon>Sphingomonadales</taxon>
        <taxon>Sphingomonadaceae</taxon>
        <taxon>Novosphingobium</taxon>
    </lineage>
</organism>
<reference evidence="4" key="1">
    <citation type="submission" date="2020-01" db="EMBL/GenBank/DDBJ databases">
        <title>Sphingomonas sp. strain CSW-10.</title>
        <authorList>
            <person name="Chen W.-M."/>
        </authorList>
    </citation>
    <scope>NUCLEOTIDE SEQUENCE [LARGE SCALE GENOMIC DNA]</scope>
    <source>
        <strain evidence="4">FSY-8</strain>
    </source>
</reference>